<evidence type="ECO:0000313" key="3">
    <source>
        <dbReference type="Proteomes" id="UP001302059"/>
    </source>
</evidence>
<reference evidence="2 3" key="1">
    <citation type="submission" date="2023-05" db="EMBL/GenBank/DDBJ databases">
        <authorList>
            <person name="Gao F."/>
        </authorList>
    </citation>
    <scope>NUCLEOTIDE SEQUENCE [LARGE SCALE GENOMIC DNA]</scope>
    <source>
        <strain evidence="2 3">MIMF12</strain>
    </source>
</reference>
<keyword evidence="3" id="KW-1185">Reference proteome</keyword>
<dbReference type="InterPro" id="IPR029069">
    <property type="entry name" value="HotDog_dom_sf"/>
</dbReference>
<dbReference type="Proteomes" id="UP001302059">
    <property type="component" value="Unassembled WGS sequence"/>
</dbReference>
<evidence type="ECO:0000313" key="2">
    <source>
        <dbReference type="EMBL" id="MDL2342615.1"/>
    </source>
</evidence>
<dbReference type="Pfam" id="PF13279">
    <property type="entry name" value="4HBT_2"/>
    <property type="match status" value="1"/>
</dbReference>
<name>A0ABT7JC54_9DEIO</name>
<dbReference type="InterPro" id="IPR050563">
    <property type="entry name" value="4-hydroxybenzoyl-CoA_TE"/>
</dbReference>
<protein>
    <submittedName>
        <fullName evidence="2">Thioesterase family protein</fullName>
        <ecNumber evidence="2">3.1.2.-</ecNumber>
    </submittedName>
</protein>
<gene>
    <name evidence="2" type="ORF">QOL99_00445</name>
</gene>
<dbReference type="PANTHER" id="PTHR31793">
    <property type="entry name" value="4-HYDROXYBENZOYL-COA THIOESTERASE FAMILY MEMBER"/>
    <property type="match status" value="1"/>
</dbReference>
<keyword evidence="1 2" id="KW-0378">Hydrolase</keyword>
<dbReference type="GO" id="GO:0016787">
    <property type="term" value="F:hydrolase activity"/>
    <property type="evidence" value="ECO:0007669"/>
    <property type="project" value="UniProtKB-KW"/>
</dbReference>
<dbReference type="SUPFAM" id="SSF54637">
    <property type="entry name" value="Thioesterase/thiol ester dehydrase-isomerase"/>
    <property type="match status" value="1"/>
</dbReference>
<evidence type="ECO:0000256" key="1">
    <source>
        <dbReference type="ARBA" id="ARBA00022801"/>
    </source>
</evidence>
<dbReference type="PANTHER" id="PTHR31793:SF37">
    <property type="entry name" value="ACYL-COA THIOESTER HYDROLASE YBGC"/>
    <property type="match status" value="1"/>
</dbReference>
<proteinExistence type="predicted"/>
<dbReference type="CDD" id="cd00586">
    <property type="entry name" value="4HBT"/>
    <property type="match status" value="1"/>
</dbReference>
<dbReference type="EC" id="3.1.2.-" evidence="2"/>
<dbReference type="RefSeq" id="WP_285520647.1">
    <property type="nucleotide sequence ID" value="NZ_JASNGB010000001.1"/>
</dbReference>
<comment type="caution">
    <text evidence="2">The sequence shown here is derived from an EMBL/GenBank/DDBJ whole genome shotgun (WGS) entry which is preliminary data.</text>
</comment>
<dbReference type="Gene3D" id="3.10.129.10">
    <property type="entry name" value="Hotdog Thioesterase"/>
    <property type="match status" value="2"/>
</dbReference>
<sequence length="157" mass="17381">MKLSIPDADVLWAGLPDRRKHELTLTVEPGDLDDLNHVNNTVYLAWCERVARAHALREGMGTGALVALGAVPVARQHVITYHKPALLGDRVRVRTALTQHAGVRSVRAYTLDRATEGGTDGERLAECQTEWVWVDPVSGRPRRAPREVLDAFGFQGR</sequence>
<dbReference type="EMBL" id="JASNGB010000001">
    <property type="protein sequence ID" value="MDL2342615.1"/>
    <property type="molecule type" value="Genomic_DNA"/>
</dbReference>
<accession>A0ABT7JC54</accession>
<organism evidence="2 3">
    <name type="scientific">Deinococcus rhizophilus</name>
    <dbReference type="NCBI Taxonomy" id="3049544"/>
    <lineage>
        <taxon>Bacteria</taxon>
        <taxon>Thermotogati</taxon>
        <taxon>Deinococcota</taxon>
        <taxon>Deinococci</taxon>
        <taxon>Deinococcales</taxon>
        <taxon>Deinococcaceae</taxon>
        <taxon>Deinococcus</taxon>
    </lineage>
</organism>